<dbReference type="Gene3D" id="3.90.1680.10">
    <property type="entry name" value="SOS response associated peptidase-like"/>
    <property type="match status" value="1"/>
</dbReference>
<comment type="caution">
    <text evidence="1">The sequence shown here is derived from an EMBL/GenBank/DDBJ whole genome shotgun (WGS) entry which is preliminary data.</text>
</comment>
<dbReference type="EMBL" id="MKEK01000001">
    <property type="protein sequence ID" value="OEY69655.1"/>
    <property type="molecule type" value="Genomic_DNA"/>
</dbReference>
<keyword evidence="2" id="KW-1185">Reference proteome</keyword>
<evidence type="ECO:0000313" key="2">
    <source>
        <dbReference type="Proteomes" id="UP000242258"/>
    </source>
</evidence>
<dbReference type="OrthoDB" id="6192129at2"/>
<reference evidence="2" key="1">
    <citation type="submission" date="2016-09" db="EMBL/GenBank/DDBJ databases">
        <authorList>
            <person name="Wan X."/>
            <person name="Hou S."/>
        </authorList>
    </citation>
    <scope>NUCLEOTIDE SEQUENCE [LARGE SCALE GENOMIC DNA]</scope>
    <source>
        <strain evidence="2">KH87</strain>
    </source>
</reference>
<dbReference type="SUPFAM" id="SSF143081">
    <property type="entry name" value="BB1717-like"/>
    <property type="match status" value="1"/>
</dbReference>
<name>A0A1E7Q651_9GAMM</name>
<sequence>MSFSVITLPPHPKLSNIHTKASPLLLPPEPELINAWLDDNVTDPVIFDDLLKPRIPVDLIAQQIDKPSSYNSIAEAFEIRSD</sequence>
<dbReference type="STRING" id="1628148.BI198_08860"/>
<protein>
    <submittedName>
        <fullName evidence="1">Uncharacterized protein</fullName>
    </submittedName>
</protein>
<dbReference type="Proteomes" id="UP000242258">
    <property type="component" value="Unassembled WGS sequence"/>
</dbReference>
<dbReference type="RefSeq" id="WP_070049225.1">
    <property type="nucleotide sequence ID" value="NZ_CBCSDO010000004.1"/>
</dbReference>
<proteinExistence type="predicted"/>
<dbReference type="AlphaFoldDB" id="A0A1E7Q651"/>
<organism evidence="1 2">
    <name type="scientific">Rheinheimera salexigens</name>
    <dbReference type="NCBI Taxonomy" id="1628148"/>
    <lineage>
        <taxon>Bacteria</taxon>
        <taxon>Pseudomonadati</taxon>
        <taxon>Pseudomonadota</taxon>
        <taxon>Gammaproteobacteria</taxon>
        <taxon>Chromatiales</taxon>
        <taxon>Chromatiaceae</taxon>
        <taxon>Rheinheimera</taxon>
    </lineage>
</organism>
<evidence type="ECO:0000313" key="1">
    <source>
        <dbReference type="EMBL" id="OEY69655.1"/>
    </source>
</evidence>
<dbReference type="InterPro" id="IPR036590">
    <property type="entry name" value="SRAP-like"/>
</dbReference>
<gene>
    <name evidence="1" type="ORF">BI198_08860</name>
</gene>
<accession>A0A1E7Q651</accession>